<evidence type="ECO:0000313" key="3">
    <source>
        <dbReference type="Proteomes" id="UP000076881"/>
    </source>
</evidence>
<dbReference type="EMBL" id="AZHF01000012">
    <property type="protein sequence ID" value="OAA67756.1"/>
    <property type="molecule type" value="Genomic_DNA"/>
</dbReference>
<comment type="caution">
    <text evidence="2">The sequence shown here is derived from an EMBL/GenBank/DDBJ whole genome shotgun (WGS) entry which is preliminary data.</text>
</comment>
<organism evidence="2 3">
    <name type="scientific">Akanthomyces lecanii RCEF 1005</name>
    <dbReference type="NCBI Taxonomy" id="1081108"/>
    <lineage>
        <taxon>Eukaryota</taxon>
        <taxon>Fungi</taxon>
        <taxon>Dikarya</taxon>
        <taxon>Ascomycota</taxon>
        <taxon>Pezizomycotina</taxon>
        <taxon>Sordariomycetes</taxon>
        <taxon>Hypocreomycetidae</taxon>
        <taxon>Hypocreales</taxon>
        <taxon>Cordycipitaceae</taxon>
        <taxon>Akanthomyces</taxon>
        <taxon>Cordyceps confragosa</taxon>
    </lineage>
</organism>
<reference evidence="2 3" key="1">
    <citation type="journal article" date="2016" name="Genome Biol. Evol.">
        <title>Divergent and convergent evolution of fungal pathogenicity.</title>
        <authorList>
            <person name="Shang Y."/>
            <person name="Xiao G."/>
            <person name="Zheng P."/>
            <person name="Cen K."/>
            <person name="Zhan S."/>
            <person name="Wang C."/>
        </authorList>
    </citation>
    <scope>NUCLEOTIDE SEQUENCE [LARGE SCALE GENOMIC DNA]</scope>
    <source>
        <strain evidence="2 3">RCEF 1005</strain>
    </source>
</reference>
<dbReference type="AlphaFoldDB" id="A0A167ZPC1"/>
<evidence type="ECO:0000313" key="2">
    <source>
        <dbReference type="EMBL" id="OAA67756.1"/>
    </source>
</evidence>
<name>A0A167ZPC1_CORDF</name>
<dbReference type="Pfam" id="PF20516">
    <property type="entry name" value="PDDEXK_12"/>
    <property type="match status" value="1"/>
</dbReference>
<protein>
    <recommendedName>
        <fullName evidence="1">PD-(D/E)XK nuclease-like domain-containing protein</fullName>
    </recommendedName>
</protein>
<proteinExistence type="predicted"/>
<dbReference type="Proteomes" id="UP000076881">
    <property type="component" value="Unassembled WGS sequence"/>
</dbReference>
<evidence type="ECO:0000259" key="1">
    <source>
        <dbReference type="Pfam" id="PF20516"/>
    </source>
</evidence>
<gene>
    <name evidence="2" type="ORF">LEL_10379</name>
</gene>
<feature type="domain" description="PD-(D/E)XK nuclease-like" evidence="1">
    <location>
        <begin position="25"/>
        <end position="267"/>
    </location>
</feature>
<dbReference type="InterPro" id="IPR046797">
    <property type="entry name" value="PDDEXK_12"/>
</dbReference>
<keyword evidence="3" id="KW-1185">Reference proteome</keyword>
<sequence>MSETLPDSYFFAERHPQLPPVDLRDSIDIISEQRQLSRIVAEAQVSASRGCVDGTWNIKVRGPLLALALRTFSNSRYEPLTPEGLKMLLYADPRPMRQRVRKPVQLEQDDVKATFALVPDSPCLAKNVEEKLSKLDVSDRQVNHLSYKSCAIFPSRASHRVEEWGVEIGYHMAALAKRLHWYMMCKYPEEEEWVDSPELFEGDPPDFPVRFDIHVAGHDWFLYAVGNDICDLQMTDGIHIGSTRNLLAAYQLLNVLREIGHYIDETYCP</sequence>
<dbReference type="OrthoDB" id="4161186at2759"/>
<accession>A0A167ZPC1</accession>